<name>A0AAD3NG02_LATJO</name>
<dbReference type="EMBL" id="BRZM01000949">
    <property type="protein sequence ID" value="GLD72266.1"/>
    <property type="molecule type" value="Genomic_DNA"/>
</dbReference>
<organism evidence="1 2">
    <name type="scientific">Lates japonicus</name>
    <name type="common">Japanese lates</name>
    <dbReference type="NCBI Taxonomy" id="270547"/>
    <lineage>
        <taxon>Eukaryota</taxon>
        <taxon>Metazoa</taxon>
        <taxon>Chordata</taxon>
        <taxon>Craniata</taxon>
        <taxon>Vertebrata</taxon>
        <taxon>Euteleostomi</taxon>
        <taxon>Actinopterygii</taxon>
        <taxon>Neopterygii</taxon>
        <taxon>Teleostei</taxon>
        <taxon>Neoteleostei</taxon>
        <taxon>Acanthomorphata</taxon>
        <taxon>Carangaria</taxon>
        <taxon>Carangaria incertae sedis</taxon>
        <taxon>Centropomidae</taxon>
        <taxon>Lates</taxon>
    </lineage>
</organism>
<proteinExistence type="predicted"/>
<dbReference type="AlphaFoldDB" id="A0AAD3NG02"/>
<comment type="caution">
    <text evidence="1">The sequence shown here is derived from an EMBL/GenBank/DDBJ whole genome shotgun (WGS) entry which is preliminary data.</text>
</comment>
<dbReference type="Proteomes" id="UP001279410">
    <property type="component" value="Unassembled WGS sequence"/>
</dbReference>
<keyword evidence="2" id="KW-1185">Reference proteome</keyword>
<accession>A0AAD3NG02</accession>
<gene>
    <name evidence="1" type="ORF">AKAME5_002359000</name>
</gene>
<evidence type="ECO:0000313" key="1">
    <source>
        <dbReference type="EMBL" id="GLD72266.1"/>
    </source>
</evidence>
<evidence type="ECO:0000313" key="2">
    <source>
        <dbReference type="Proteomes" id="UP001279410"/>
    </source>
</evidence>
<protein>
    <submittedName>
        <fullName evidence="1">Dedicator of cytokinesis protein 10</fullName>
    </submittedName>
</protein>
<sequence length="177" mass="19522">MYRSNGVHAGYLLSVINPATDIDGGKSGKGADGKYARWDRTLHQEYPPSKTVQKILRSNKQFCSKLGKYRIACLVCASTASREVQFSPRCSRSTVLHHSQNPDFYDESVFFADMCVLFIVGILAAPLKEGRLSSQSLSLPPVTFHLIGLAIKEASQQHQVFILAVFSSQNGADVKWA</sequence>
<reference evidence="1" key="1">
    <citation type="submission" date="2022-08" db="EMBL/GenBank/DDBJ databases">
        <title>Genome sequencing of akame (Lates japonicus).</title>
        <authorList>
            <person name="Hashiguchi Y."/>
            <person name="Takahashi H."/>
        </authorList>
    </citation>
    <scope>NUCLEOTIDE SEQUENCE</scope>
    <source>
        <strain evidence="1">Kochi</strain>
    </source>
</reference>